<proteinExistence type="predicted"/>
<organism evidence="1">
    <name type="scientific">Mytilinidion resinicola</name>
    <dbReference type="NCBI Taxonomy" id="574789"/>
    <lineage>
        <taxon>Eukaryota</taxon>
        <taxon>Fungi</taxon>
        <taxon>Dikarya</taxon>
        <taxon>Ascomycota</taxon>
        <taxon>Pezizomycotina</taxon>
        <taxon>Dothideomycetes</taxon>
        <taxon>Pleosporomycetidae</taxon>
        <taxon>Mytilinidiales</taxon>
        <taxon>Mytilinidiaceae</taxon>
        <taxon>Mytilinidion</taxon>
    </lineage>
</organism>
<reference evidence="3" key="3">
    <citation type="submission" date="2025-04" db="UniProtKB">
        <authorList>
            <consortium name="RefSeq"/>
        </authorList>
    </citation>
    <scope>IDENTIFICATION</scope>
    <source>
        <strain evidence="3">CBS 304.34</strain>
    </source>
</reference>
<dbReference type="OrthoDB" id="5381045at2759"/>
<protein>
    <recommendedName>
        <fullName evidence="4">DUF4440 domain-containing protein</fullName>
    </recommendedName>
</protein>
<sequence>MTSIIQNSSPVDVVKAFIACVRTKDVEHMRKMMHPKATACLIRENEPHFKPLAEAIDPLAKAEQELVEVSWDEVEHIDGEYATVWATWSMHWDGELHQLGSSSYSCWKSPLSGWIILTMSDVARPPNDTVRV</sequence>
<dbReference type="RefSeq" id="XP_033578979.1">
    <property type="nucleotide sequence ID" value="XM_033719734.1"/>
</dbReference>
<dbReference type="InterPro" id="IPR032710">
    <property type="entry name" value="NTF2-like_dom_sf"/>
</dbReference>
<evidence type="ECO:0000313" key="3">
    <source>
        <dbReference type="RefSeq" id="XP_033578979.1"/>
    </source>
</evidence>
<evidence type="ECO:0000313" key="2">
    <source>
        <dbReference type="Proteomes" id="UP000504636"/>
    </source>
</evidence>
<keyword evidence="2" id="KW-1185">Reference proteome</keyword>
<dbReference type="AlphaFoldDB" id="A0A6A6YVK7"/>
<name>A0A6A6YVK7_9PEZI</name>
<gene>
    <name evidence="1 3" type="ORF">BDZ99DRAFT_461962</name>
</gene>
<dbReference type="Proteomes" id="UP000504636">
    <property type="component" value="Unplaced"/>
</dbReference>
<dbReference type="Gene3D" id="3.10.450.50">
    <property type="match status" value="1"/>
</dbReference>
<accession>A0A6A6YVK7</accession>
<reference evidence="3" key="2">
    <citation type="submission" date="2020-04" db="EMBL/GenBank/DDBJ databases">
        <authorList>
            <consortium name="NCBI Genome Project"/>
        </authorList>
    </citation>
    <scope>NUCLEOTIDE SEQUENCE</scope>
    <source>
        <strain evidence="3">CBS 304.34</strain>
    </source>
</reference>
<dbReference type="EMBL" id="MU003698">
    <property type="protein sequence ID" value="KAF2812015.1"/>
    <property type="molecule type" value="Genomic_DNA"/>
</dbReference>
<reference evidence="1 3" key="1">
    <citation type="journal article" date="2020" name="Stud. Mycol.">
        <title>101 Dothideomycetes genomes: a test case for predicting lifestyles and emergence of pathogens.</title>
        <authorList>
            <person name="Haridas S."/>
            <person name="Albert R."/>
            <person name="Binder M."/>
            <person name="Bloem J."/>
            <person name="Labutti K."/>
            <person name="Salamov A."/>
            <person name="Andreopoulos B."/>
            <person name="Baker S."/>
            <person name="Barry K."/>
            <person name="Bills G."/>
            <person name="Bluhm B."/>
            <person name="Cannon C."/>
            <person name="Castanera R."/>
            <person name="Culley D."/>
            <person name="Daum C."/>
            <person name="Ezra D."/>
            <person name="Gonzalez J."/>
            <person name="Henrissat B."/>
            <person name="Kuo A."/>
            <person name="Liang C."/>
            <person name="Lipzen A."/>
            <person name="Lutzoni F."/>
            <person name="Magnuson J."/>
            <person name="Mondo S."/>
            <person name="Nolan M."/>
            <person name="Ohm R."/>
            <person name="Pangilinan J."/>
            <person name="Park H.-J."/>
            <person name="Ramirez L."/>
            <person name="Alfaro M."/>
            <person name="Sun H."/>
            <person name="Tritt A."/>
            <person name="Yoshinaga Y."/>
            <person name="Zwiers L.-H."/>
            <person name="Turgeon B."/>
            <person name="Goodwin S."/>
            <person name="Spatafora J."/>
            <person name="Crous P."/>
            <person name="Grigoriev I."/>
        </authorList>
    </citation>
    <scope>NUCLEOTIDE SEQUENCE</scope>
    <source>
        <strain evidence="1 3">CBS 304.34</strain>
    </source>
</reference>
<evidence type="ECO:0008006" key="4">
    <source>
        <dbReference type="Google" id="ProtNLM"/>
    </source>
</evidence>
<dbReference type="GeneID" id="54460627"/>
<dbReference type="SUPFAM" id="SSF54427">
    <property type="entry name" value="NTF2-like"/>
    <property type="match status" value="1"/>
</dbReference>
<evidence type="ECO:0000313" key="1">
    <source>
        <dbReference type="EMBL" id="KAF2812015.1"/>
    </source>
</evidence>